<dbReference type="NCBIfam" id="TIGR04131">
    <property type="entry name" value="Bac_Flav_CTERM"/>
    <property type="match status" value="1"/>
</dbReference>
<name>A0A1M5C115_9BACT</name>
<dbReference type="Pfam" id="PF13585">
    <property type="entry name" value="CHU_C"/>
    <property type="match status" value="1"/>
</dbReference>
<dbReference type="RefSeq" id="WP_072835931.1">
    <property type="nucleotide sequence ID" value="NZ_FQUU01000011.1"/>
</dbReference>
<evidence type="ECO:0000313" key="1">
    <source>
        <dbReference type="EMBL" id="SHF48438.1"/>
    </source>
</evidence>
<dbReference type="EMBL" id="FQUU01000011">
    <property type="protein sequence ID" value="SHF48438.1"/>
    <property type="molecule type" value="Genomic_DNA"/>
</dbReference>
<sequence>MCCLAAFTPNHDGKNETFAPKMNGCRVESLRFMIYDRWGELLFESNQPNVGWNGLYKGILQPEDFMSITAAI</sequence>
<keyword evidence="2" id="KW-1185">Reference proteome</keyword>
<dbReference type="AlphaFoldDB" id="A0A1M5C115"/>
<proteinExistence type="predicted"/>
<accession>A0A1M5C115</accession>
<evidence type="ECO:0000313" key="2">
    <source>
        <dbReference type="Proteomes" id="UP000184048"/>
    </source>
</evidence>
<dbReference type="Proteomes" id="UP000184048">
    <property type="component" value="Unassembled WGS sequence"/>
</dbReference>
<dbReference type="InterPro" id="IPR026341">
    <property type="entry name" value="T9SS_type_B"/>
</dbReference>
<reference evidence="1 2" key="1">
    <citation type="submission" date="2016-11" db="EMBL/GenBank/DDBJ databases">
        <authorList>
            <person name="Jaros S."/>
            <person name="Januszkiewicz K."/>
            <person name="Wedrychowicz H."/>
        </authorList>
    </citation>
    <scope>NUCLEOTIDE SEQUENCE [LARGE SCALE GENOMIC DNA]</scope>
    <source>
        <strain evidence="1 2">DSM 18119</strain>
    </source>
</reference>
<protein>
    <submittedName>
        <fullName evidence="1">Gliding motility-associated C-terminal domain-containing protein</fullName>
    </submittedName>
</protein>
<dbReference type="OrthoDB" id="1123245at2"/>
<gene>
    <name evidence="1" type="ORF">SAMN02745131_02771</name>
</gene>
<dbReference type="STRING" id="1121884.SAMN02745131_02771"/>
<organism evidence="1 2">
    <name type="scientific">Flavisolibacter ginsengisoli DSM 18119</name>
    <dbReference type="NCBI Taxonomy" id="1121884"/>
    <lineage>
        <taxon>Bacteria</taxon>
        <taxon>Pseudomonadati</taxon>
        <taxon>Bacteroidota</taxon>
        <taxon>Chitinophagia</taxon>
        <taxon>Chitinophagales</taxon>
        <taxon>Chitinophagaceae</taxon>
        <taxon>Flavisolibacter</taxon>
    </lineage>
</organism>